<keyword evidence="4" id="KW-1185">Reference proteome</keyword>
<feature type="compositionally biased region" description="Basic and acidic residues" evidence="2">
    <location>
        <begin position="332"/>
        <end position="351"/>
    </location>
</feature>
<dbReference type="GO" id="GO:0051015">
    <property type="term" value="F:actin filament binding"/>
    <property type="evidence" value="ECO:0007669"/>
    <property type="project" value="TreeGrafter"/>
</dbReference>
<evidence type="ECO:0000256" key="1">
    <source>
        <dbReference type="SAM" id="Coils"/>
    </source>
</evidence>
<feature type="region of interest" description="Disordered" evidence="2">
    <location>
        <begin position="509"/>
        <end position="572"/>
    </location>
</feature>
<dbReference type="GO" id="GO:0005737">
    <property type="term" value="C:cytoplasm"/>
    <property type="evidence" value="ECO:0007669"/>
    <property type="project" value="TreeGrafter"/>
</dbReference>
<comment type="caution">
    <text evidence="3">The sequence shown here is derived from an EMBL/GenBank/DDBJ whole genome shotgun (WGS) entry which is preliminary data.</text>
</comment>
<keyword evidence="1" id="KW-0175">Coiled coil</keyword>
<sequence length="763" mass="86555">MAAKTQEEEEELSRLTLNLPFSTSKNSKEPPKPKLKLNLQNNNNLRLNMMEQLLCSQALLESESCKLISFDRFTNSKQTINRLENQLHSINSKLNLELKILKATSIIGTDQDHLNQFPTKFKSLNQQKESIQAQLNTLKTKSFQHLIAVLALAFKSLEQQQQQSTLDSHTTFDGPHLFANNNRSVVTTTTTPSSPNDHSLQPQIDALQLELDTQHALVAEQASDISLLELELDTLKHSTSNHSSSQDQIHVLQSKNDLLNQELSASQEQIKASFTELAKLQKQLETRNVASVRSEDNRFKELESRLKSKDLEIASLSSDLKSIQSTLTIETQKSEERIKESERRLSDLESKNQSEWDSFHSKLMNTVQKDSSLSNLIDSPISNDQFITGLDQFIEANQTVVSNLNQELVALNTQLSDSKIGHDQEKSQLNQKIAELENQILELKTAPKEEIDDHKPQDSSEEFLKLKNEVLSKDREIQDLQSIHHQFEKSLKEIWKHLPVNLDARSTATNESELSVYKPGYNNNNNENQPQTTPKKAVFSASTGGLGGLFGLGKRTPTPTPIPDENPTDEQEFSVEKSLSKIKILVDNDHKLVDRLIAIDTQKEYHKSNSLRAQKLVNESQDALRIYQAQVKELEERLEYADTQSAAMLEKVNDLMESEEKSNMGSRRAEQTLQKYANEITDLKLQLQHHQSSPSISSDSTTLLTENANLKDQVEDLSVQLQDLHAQEIANRKAFLDDLARLNVDNSELKIRIRQLERSLKNQ</sequence>
<evidence type="ECO:0000313" key="4">
    <source>
        <dbReference type="Proteomes" id="UP000054564"/>
    </source>
</evidence>
<name>A0A0L0VG88_9BASI</name>
<evidence type="ECO:0000313" key="3">
    <source>
        <dbReference type="EMBL" id="KNE97989.1"/>
    </source>
</evidence>
<feature type="region of interest" description="Disordered" evidence="2">
    <location>
        <begin position="331"/>
        <end position="351"/>
    </location>
</feature>
<dbReference type="Gene3D" id="1.10.287.1490">
    <property type="match status" value="1"/>
</dbReference>
<dbReference type="STRING" id="1165861.A0A0L0VG88"/>
<dbReference type="OrthoDB" id="5569911at2759"/>
<dbReference type="PANTHER" id="PTHR45615">
    <property type="entry name" value="MYOSIN HEAVY CHAIN, NON-MUSCLE"/>
    <property type="match status" value="1"/>
</dbReference>
<dbReference type="PANTHER" id="PTHR45615:SF40">
    <property type="entry name" value="MYOSIN HEAVY CHAIN, NON-MUSCLE"/>
    <property type="match status" value="1"/>
</dbReference>
<dbReference type="GO" id="GO:0016460">
    <property type="term" value="C:myosin II complex"/>
    <property type="evidence" value="ECO:0007669"/>
    <property type="project" value="TreeGrafter"/>
</dbReference>
<proteinExistence type="predicted"/>
<evidence type="ECO:0000256" key="2">
    <source>
        <dbReference type="SAM" id="MobiDB-lite"/>
    </source>
</evidence>
<reference evidence="4" key="1">
    <citation type="submission" date="2014-03" db="EMBL/GenBank/DDBJ databases">
        <title>The Genome Sequence of Puccinia striiformis f. sp. tritici PST-78.</title>
        <authorList>
            <consortium name="The Broad Institute Genome Sequencing Platform"/>
            <person name="Cuomo C."/>
            <person name="Hulbert S."/>
            <person name="Chen X."/>
            <person name="Walker B."/>
            <person name="Young S.K."/>
            <person name="Zeng Q."/>
            <person name="Gargeya S."/>
            <person name="Fitzgerald M."/>
            <person name="Haas B."/>
            <person name="Abouelleil A."/>
            <person name="Alvarado L."/>
            <person name="Arachchi H.M."/>
            <person name="Berlin A.M."/>
            <person name="Chapman S.B."/>
            <person name="Goldberg J."/>
            <person name="Griggs A."/>
            <person name="Gujja S."/>
            <person name="Hansen M."/>
            <person name="Howarth C."/>
            <person name="Imamovic A."/>
            <person name="Larimer J."/>
            <person name="McCowan C."/>
            <person name="Montmayeur A."/>
            <person name="Murphy C."/>
            <person name="Neiman D."/>
            <person name="Pearson M."/>
            <person name="Priest M."/>
            <person name="Roberts A."/>
            <person name="Saif S."/>
            <person name="Shea T."/>
            <person name="Sisk P."/>
            <person name="Sykes S."/>
            <person name="Wortman J."/>
            <person name="Nusbaum C."/>
            <person name="Birren B."/>
        </authorList>
    </citation>
    <scope>NUCLEOTIDE SEQUENCE [LARGE SCALE GENOMIC DNA]</scope>
    <source>
        <strain evidence="4">race PST-78</strain>
    </source>
</reference>
<gene>
    <name evidence="3" type="ORF">PSTG_08664</name>
</gene>
<evidence type="ECO:0008006" key="5">
    <source>
        <dbReference type="Google" id="ProtNLM"/>
    </source>
</evidence>
<dbReference type="AlphaFoldDB" id="A0A0L0VG88"/>
<protein>
    <recommendedName>
        <fullName evidence="5">Up-regulated during septation protein 1 domain-containing protein</fullName>
    </recommendedName>
</protein>
<dbReference type="GO" id="GO:0000146">
    <property type="term" value="F:microfilament motor activity"/>
    <property type="evidence" value="ECO:0007669"/>
    <property type="project" value="TreeGrafter"/>
</dbReference>
<dbReference type="Proteomes" id="UP000054564">
    <property type="component" value="Unassembled WGS sequence"/>
</dbReference>
<accession>A0A0L0VG88</accession>
<feature type="coiled-coil region" evidence="1">
    <location>
        <begin position="419"/>
        <end position="446"/>
    </location>
</feature>
<dbReference type="EMBL" id="AJIL01000061">
    <property type="protein sequence ID" value="KNE97989.1"/>
    <property type="molecule type" value="Genomic_DNA"/>
</dbReference>
<dbReference type="GO" id="GO:0032982">
    <property type="term" value="C:myosin filament"/>
    <property type="evidence" value="ECO:0007669"/>
    <property type="project" value="TreeGrafter"/>
</dbReference>
<organism evidence="3 4">
    <name type="scientific">Puccinia striiformis f. sp. tritici PST-78</name>
    <dbReference type="NCBI Taxonomy" id="1165861"/>
    <lineage>
        <taxon>Eukaryota</taxon>
        <taxon>Fungi</taxon>
        <taxon>Dikarya</taxon>
        <taxon>Basidiomycota</taxon>
        <taxon>Pucciniomycotina</taxon>
        <taxon>Pucciniomycetes</taxon>
        <taxon>Pucciniales</taxon>
        <taxon>Pucciniaceae</taxon>
        <taxon>Puccinia</taxon>
    </lineage>
</organism>
<feature type="coiled-coil region" evidence="1">
    <location>
        <begin position="617"/>
        <end position="759"/>
    </location>
</feature>
<feature type="region of interest" description="Disordered" evidence="2">
    <location>
        <begin position="1"/>
        <end position="34"/>
    </location>
</feature>